<dbReference type="Pfam" id="PF08545">
    <property type="entry name" value="ACP_syn_III"/>
    <property type="match status" value="1"/>
</dbReference>
<feature type="domain" description="Beta-ketoacyl-[acyl-carrier-protein] synthase III N-terminal" evidence="4">
    <location>
        <begin position="109"/>
        <end position="187"/>
    </location>
</feature>
<dbReference type="AlphaFoldDB" id="A0A4Q2EN74"/>
<evidence type="ECO:0000313" key="6">
    <source>
        <dbReference type="Proteomes" id="UP000290624"/>
    </source>
</evidence>
<name>A0A4Q2EN74_9ACTN</name>
<keyword evidence="6" id="KW-1185">Reference proteome</keyword>
<evidence type="ECO:0000259" key="3">
    <source>
        <dbReference type="Pfam" id="PF08541"/>
    </source>
</evidence>
<gene>
    <name evidence="5" type="ORF">C1706_01985</name>
</gene>
<evidence type="ECO:0000256" key="1">
    <source>
        <dbReference type="ARBA" id="ARBA00022679"/>
    </source>
</evidence>
<dbReference type="PANTHER" id="PTHR34069">
    <property type="entry name" value="3-OXOACYL-[ACYL-CARRIER-PROTEIN] SYNTHASE 3"/>
    <property type="match status" value="1"/>
</dbReference>
<comment type="caution">
    <text evidence="5">The sequence shown here is derived from an EMBL/GenBank/DDBJ whole genome shotgun (WGS) entry which is preliminary data.</text>
</comment>
<sequence length="322" mass="33978">MGTLGIRVLGSAETLPERVVPTAEVAALCGISAEEAVQRTGVKTRRWLSEEEDPLLQGVSAAQKAIKAAGLSVSDIDLVLNASGTPMQAIPDGGALIAAELGMRGKFAFSVHATCISFLVAFQQAAFYLDSGRAEHILIVSTEAGSRGLNFNQAESAILIGDAAAAVVVGKPVNEDQGIVASGFSTDTHGIHDAEIRGFGSRLRVDNAADHLDDFKFDMQGLKLLRGAISWFPPFLESIRPGLSTSAEGIDRVIPHQTSKAGMEMMARFWGWEKMVVTLGEVNTIAASIPLALHRAGMQQGETALLVGTGSGTHYGALIVQW</sequence>
<dbReference type="GO" id="GO:0044550">
    <property type="term" value="P:secondary metabolite biosynthetic process"/>
    <property type="evidence" value="ECO:0007669"/>
    <property type="project" value="TreeGrafter"/>
</dbReference>
<evidence type="ECO:0000259" key="4">
    <source>
        <dbReference type="Pfam" id="PF08545"/>
    </source>
</evidence>
<dbReference type="InterPro" id="IPR016039">
    <property type="entry name" value="Thiolase-like"/>
</dbReference>
<evidence type="ECO:0000256" key="2">
    <source>
        <dbReference type="ARBA" id="ARBA00023315"/>
    </source>
</evidence>
<dbReference type="PANTHER" id="PTHR34069:SF2">
    <property type="entry name" value="BETA-KETOACYL-[ACYL-CARRIER-PROTEIN] SYNTHASE III"/>
    <property type="match status" value="1"/>
</dbReference>
<keyword evidence="1" id="KW-0808">Transferase</keyword>
<dbReference type="OrthoDB" id="9788274at2"/>
<keyword evidence="2" id="KW-0012">Acyltransferase</keyword>
<dbReference type="Gene3D" id="3.40.47.10">
    <property type="match status" value="1"/>
</dbReference>
<feature type="domain" description="Beta-ketoacyl-[acyl-carrier-protein] synthase III C-terminal" evidence="3">
    <location>
        <begin position="246"/>
        <end position="322"/>
    </location>
</feature>
<dbReference type="InterPro" id="IPR013751">
    <property type="entry name" value="ACP_syn_III_N"/>
</dbReference>
<protein>
    <submittedName>
        <fullName evidence="5">Beta-ketoacyl-ACP reductase</fullName>
    </submittedName>
</protein>
<evidence type="ECO:0000313" key="5">
    <source>
        <dbReference type="EMBL" id="RXW33545.1"/>
    </source>
</evidence>
<dbReference type="EMBL" id="PPCV01000001">
    <property type="protein sequence ID" value="RXW33545.1"/>
    <property type="molecule type" value="Genomic_DNA"/>
</dbReference>
<proteinExistence type="predicted"/>
<accession>A0A4Q2EN74</accession>
<dbReference type="SUPFAM" id="SSF53901">
    <property type="entry name" value="Thiolase-like"/>
    <property type="match status" value="2"/>
</dbReference>
<reference evidence="5 6" key="1">
    <citation type="submission" date="2018-01" db="EMBL/GenBank/DDBJ databases">
        <title>Lactibacter flavus gen. nov., sp. nov., a novel bacterium of the family Propionibacteriaceae isolated from raw milk and dairy products.</title>
        <authorList>
            <person name="Wenning M."/>
            <person name="Breitenwieser F."/>
            <person name="Huptas C."/>
            <person name="von Neubeck M."/>
            <person name="Busse H.-J."/>
            <person name="Scherer S."/>
        </authorList>
    </citation>
    <scope>NUCLEOTIDE SEQUENCE [LARGE SCALE GENOMIC DNA]</scope>
    <source>
        <strain evidence="5 6">VG341</strain>
    </source>
</reference>
<dbReference type="InterPro" id="IPR013747">
    <property type="entry name" value="ACP_syn_III_C"/>
</dbReference>
<dbReference type="RefSeq" id="WP_129457510.1">
    <property type="nucleotide sequence ID" value="NZ_PPCV01000001.1"/>
</dbReference>
<dbReference type="Pfam" id="PF08541">
    <property type="entry name" value="ACP_syn_III_C"/>
    <property type="match status" value="1"/>
</dbReference>
<dbReference type="GO" id="GO:0006633">
    <property type="term" value="P:fatty acid biosynthetic process"/>
    <property type="evidence" value="ECO:0007669"/>
    <property type="project" value="InterPro"/>
</dbReference>
<dbReference type="GO" id="GO:0004315">
    <property type="term" value="F:3-oxoacyl-[acyl-carrier-protein] synthase activity"/>
    <property type="evidence" value="ECO:0007669"/>
    <property type="project" value="InterPro"/>
</dbReference>
<organism evidence="5 6">
    <name type="scientific">Propioniciclava flava</name>
    <dbReference type="NCBI Taxonomy" id="2072026"/>
    <lineage>
        <taxon>Bacteria</taxon>
        <taxon>Bacillati</taxon>
        <taxon>Actinomycetota</taxon>
        <taxon>Actinomycetes</taxon>
        <taxon>Propionibacteriales</taxon>
        <taxon>Propionibacteriaceae</taxon>
        <taxon>Propioniciclava</taxon>
    </lineage>
</organism>
<dbReference type="Proteomes" id="UP000290624">
    <property type="component" value="Unassembled WGS sequence"/>
</dbReference>
<dbReference type="CDD" id="cd00830">
    <property type="entry name" value="KAS_III"/>
    <property type="match status" value="1"/>
</dbReference>